<keyword evidence="4" id="KW-0614">Plasmid</keyword>
<dbReference type="PANTHER" id="PTHR30006">
    <property type="entry name" value="THIAMINE-BINDING PERIPLASMIC PROTEIN-RELATED"/>
    <property type="match status" value="1"/>
</dbReference>
<keyword evidence="5" id="KW-1185">Reference proteome</keyword>
<evidence type="ECO:0008006" key="6">
    <source>
        <dbReference type="Google" id="ProtNLM"/>
    </source>
</evidence>
<name>A0A5B8FZ94_9RHOB</name>
<dbReference type="GO" id="GO:0030288">
    <property type="term" value="C:outer membrane-bounded periplasmic space"/>
    <property type="evidence" value="ECO:0007669"/>
    <property type="project" value="TreeGrafter"/>
</dbReference>
<evidence type="ECO:0000313" key="5">
    <source>
        <dbReference type="Proteomes" id="UP000305888"/>
    </source>
</evidence>
<accession>A0A5B8FZ94</accession>
<reference evidence="4 5" key="1">
    <citation type="submission" date="2019-06" db="EMBL/GenBank/DDBJ databases">
        <title>Genome sequence of Rhodobacteraceae bacterium D4M1.</title>
        <authorList>
            <person name="Cao J."/>
        </authorList>
    </citation>
    <scope>NUCLEOTIDE SEQUENCE [LARGE SCALE GENOMIC DNA]</scope>
    <source>
        <strain evidence="4 5">D4M1</strain>
        <plasmid evidence="5">pd4m1a</plasmid>
    </source>
</reference>
<dbReference type="OrthoDB" id="8673316at2"/>
<feature type="compositionally biased region" description="Low complexity" evidence="2">
    <location>
        <begin position="104"/>
        <end position="117"/>
    </location>
</feature>
<organism evidence="4 5">
    <name type="scientific">Paroceanicella profunda</name>
    <dbReference type="NCBI Taxonomy" id="2579971"/>
    <lineage>
        <taxon>Bacteria</taxon>
        <taxon>Pseudomonadati</taxon>
        <taxon>Pseudomonadota</taxon>
        <taxon>Alphaproteobacteria</taxon>
        <taxon>Rhodobacterales</taxon>
        <taxon>Paracoccaceae</taxon>
        <taxon>Paroceanicella</taxon>
    </lineage>
</organism>
<feature type="region of interest" description="Disordered" evidence="2">
    <location>
        <begin position="25"/>
        <end position="166"/>
    </location>
</feature>
<feature type="chain" id="PRO_5023056207" description="Extracellular solute-binding protein" evidence="3">
    <location>
        <begin position="28"/>
        <end position="516"/>
    </location>
</feature>
<geneLocation type="plasmid" evidence="5">
    <name>pd4m1a</name>
</geneLocation>
<gene>
    <name evidence="4" type="ORF">FDP22_18040</name>
</gene>
<evidence type="ECO:0000256" key="3">
    <source>
        <dbReference type="SAM" id="SignalP"/>
    </source>
</evidence>
<evidence type="ECO:0000256" key="1">
    <source>
        <dbReference type="ARBA" id="ARBA00022729"/>
    </source>
</evidence>
<dbReference type="Proteomes" id="UP000305888">
    <property type="component" value="Plasmid pD4M1A"/>
</dbReference>
<dbReference type="AlphaFoldDB" id="A0A5B8FZ94"/>
<keyword evidence="1 3" id="KW-0732">Signal</keyword>
<evidence type="ECO:0000256" key="2">
    <source>
        <dbReference type="SAM" id="MobiDB-lite"/>
    </source>
</evidence>
<sequence length="516" mass="53080">MTFGRTLRACSLGLAALLWALPRPGPAQETALPARGVAAPVTPAAGQGASPPTGAREAAAPRAAQGPAALRDAGEEGSPSGTQGPATPQGAREEGSPNRTQGLAAPRSAGEAAAPRGTQAPVAPRDAGEEGSPSGKQGPAAPQDAREGGTAPSPDGPHAGGARDAAVPEAARGPIGRGAPTPSVPEAVAEFGVAPPEGWLVVRGAADIGAFAPLLRAFLATRADLGVRYEQWGSNPLGAETAAGCAGRAPVADLVISSAVDQQVKLVNDGCAQPHLSEATTALPLAENWRNELFGVTREPAVIIYNRRLVSPEEAPRSRFDLIDLLRPANTRFAGRVGTYDIEASGLGYLFAFADAQQATTFGSLLEAFGRTGAIATCCSLEIADAVASGRLLIGYNILGSYALARAEENPDLAVVAPQDYTLVLSRAAFIPRQAPHGRAAAALLDFMLSDAGRAALIRSRLIVRFGDPEEADLDMPDGAASILRLIPLSAALLAATDRQKKALFTERWRANLRTE</sequence>
<feature type="signal peptide" evidence="3">
    <location>
        <begin position="1"/>
        <end position="27"/>
    </location>
</feature>
<proteinExistence type="predicted"/>
<dbReference type="EMBL" id="CP040819">
    <property type="protein sequence ID" value="QDL93795.1"/>
    <property type="molecule type" value="Genomic_DNA"/>
</dbReference>
<protein>
    <recommendedName>
        <fullName evidence="6">Extracellular solute-binding protein</fullName>
    </recommendedName>
</protein>
<dbReference type="KEGG" id="ppru:FDP22_18040"/>
<evidence type="ECO:0000313" key="4">
    <source>
        <dbReference type="EMBL" id="QDL93795.1"/>
    </source>
</evidence>
<feature type="compositionally biased region" description="Low complexity" evidence="2">
    <location>
        <begin position="51"/>
        <end position="69"/>
    </location>
</feature>
<dbReference type="Pfam" id="PF13343">
    <property type="entry name" value="SBP_bac_6"/>
    <property type="match status" value="1"/>
</dbReference>
<dbReference type="SUPFAM" id="SSF53850">
    <property type="entry name" value="Periplasmic binding protein-like II"/>
    <property type="match status" value="1"/>
</dbReference>
<dbReference type="Gene3D" id="3.40.190.10">
    <property type="entry name" value="Periplasmic binding protein-like II"/>
    <property type="match status" value="2"/>
</dbReference>
<dbReference type="PANTHER" id="PTHR30006:SF25">
    <property type="entry name" value="PHOSPHOGLYCERATE TRANSPORT REGULATORY PROTEIN PGTC"/>
    <property type="match status" value="1"/>
</dbReference>